<dbReference type="AlphaFoldDB" id="A0AAV9VBV1"/>
<evidence type="ECO:0008006" key="3">
    <source>
        <dbReference type="Google" id="ProtNLM"/>
    </source>
</evidence>
<dbReference type="GO" id="GO:0000724">
    <property type="term" value="P:double-strand break repair via homologous recombination"/>
    <property type="evidence" value="ECO:0007669"/>
    <property type="project" value="InterPro"/>
</dbReference>
<gene>
    <name evidence="1" type="ORF">TWF730_007926</name>
</gene>
<evidence type="ECO:0000313" key="1">
    <source>
        <dbReference type="EMBL" id="KAK6358601.1"/>
    </source>
</evidence>
<protein>
    <recommendedName>
        <fullName evidence="3">DNA recombination and repair protein Rad51-like C-terminal domain-containing protein</fullName>
    </recommendedName>
</protein>
<dbReference type="GO" id="GO:0042148">
    <property type="term" value="P:DNA strand invasion"/>
    <property type="evidence" value="ECO:0007669"/>
    <property type="project" value="TreeGrafter"/>
</dbReference>
<dbReference type="GO" id="GO:0000400">
    <property type="term" value="F:four-way junction DNA binding"/>
    <property type="evidence" value="ECO:0007669"/>
    <property type="project" value="TreeGrafter"/>
</dbReference>
<proteinExistence type="predicted"/>
<accession>A0AAV9VBV1</accession>
<reference evidence="1 2" key="1">
    <citation type="submission" date="2019-10" db="EMBL/GenBank/DDBJ databases">
        <authorList>
            <person name="Palmer J.M."/>
        </authorList>
    </citation>
    <scope>NUCLEOTIDE SEQUENCE [LARGE SCALE GENOMIC DNA]</scope>
    <source>
        <strain evidence="1 2">TWF730</strain>
    </source>
</reference>
<dbReference type="Gene3D" id="3.40.50.300">
    <property type="entry name" value="P-loop containing nucleotide triphosphate hydrolases"/>
    <property type="match status" value="1"/>
</dbReference>
<dbReference type="Proteomes" id="UP001373714">
    <property type="component" value="Unassembled WGS sequence"/>
</dbReference>
<organism evidence="1 2">
    <name type="scientific">Orbilia blumenaviensis</name>
    <dbReference type="NCBI Taxonomy" id="1796055"/>
    <lineage>
        <taxon>Eukaryota</taxon>
        <taxon>Fungi</taxon>
        <taxon>Dikarya</taxon>
        <taxon>Ascomycota</taxon>
        <taxon>Pezizomycotina</taxon>
        <taxon>Orbiliomycetes</taxon>
        <taxon>Orbiliales</taxon>
        <taxon>Orbiliaceae</taxon>
        <taxon>Orbilia</taxon>
    </lineage>
</organism>
<evidence type="ECO:0000313" key="2">
    <source>
        <dbReference type="Proteomes" id="UP001373714"/>
    </source>
</evidence>
<dbReference type="PANTHER" id="PTHR46644">
    <property type="entry name" value="DNA REPAIR PROTEIN XRCC2"/>
    <property type="match status" value="1"/>
</dbReference>
<dbReference type="GO" id="GO:0005657">
    <property type="term" value="C:replication fork"/>
    <property type="evidence" value="ECO:0007669"/>
    <property type="project" value="InterPro"/>
</dbReference>
<dbReference type="InterPro" id="IPR030547">
    <property type="entry name" value="XRCC2"/>
</dbReference>
<keyword evidence="2" id="KW-1185">Reference proteome</keyword>
<sequence>MAAASEGMKVGLGKRLLMEVGKSEESLSNLLSDIQLTAQHHNASGGPLHIPQIDTLLRPHLQDHLHNLSIVQAQSQHPAGSFDIPLDEIPLPRDKPAIIEISSDGCGTGKTHLLYYTACMALLPPSWNGVNLEGKDTAVIFIDCDSRFDVVRMSEVIQSYIQSRILLAVQFCESKQPELPQDHTEEGIQNPITSSQVAGEEISEYLALLNSLTAPDVTEFVVHCLSHLHVYTPTSPSHFLEILSSIPEYLISSPSHSSHDTSMSTLIIDDISAFYWLERASSASTAVSATSFSDPTSQSAPQNGVEVKGLHEEGLKEEDKEQNLTLQDRYDLITSHLLRIASRFNANIIITNTVVSTSSSHPTQANNNTPAHPRHLPACYTYSPKFLSARIILSKDVVAPFHADIRISEAYNERDMRMGVVKKAGISAWVEGAGVRKGEGRKKSGGWFWFRIGEDGVTVGAEEEG</sequence>
<dbReference type="GO" id="GO:0033063">
    <property type="term" value="C:Rad51B-Rad51C-Rad51D-XRCC2 complex"/>
    <property type="evidence" value="ECO:0007669"/>
    <property type="project" value="InterPro"/>
</dbReference>
<dbReference type="EMBL" id="JAVHNS010000004">
    <property type="protein sequence ID" value="KAK6358601.1"/>
    <property type="molecule type" value="Genomic_DNA"/>
</dbReference>
<dbReference type="PANTHER" id="PTHR46644:SF2">
    <property type="entry name" value="DNA REPAIR PROTEIN XRCC2"/>
    <property type="match status" value="1"/>
</dbReference>
<dbReference type="GO" id="GO:0005815">
    <property type="term" value="C:microtubule organizing center"/>
    <property type="evidence" value="ECO:0007669"/>
    <property type="project" value="TreeGrafter"/>
</dbReference>
<name>A0AAV9VBV1_9PEZI</name>
<dbReference type="SUPFAM" id="SSF52540">
    <property type="entry name" value="P-loop containing nucleoside triphosphate hydrolases"/>
    <property type="match status" value="1"/>
</dbReference>
<comment type="caution">
    <text evidence="1">The sequence shown here is derived from an EMBL/GenBank/DDBJ whole genome shotgun (WGS) entry which is preliminary data.</text>
</comment>
<dbReference type="InterPro" id="IPR027417">
    <property type="entry name" value="P-loop_NTPase"/>
</dbReference>